<reference evidence="2" key="1">
    <citation type="journal article" date="2021" name="Sci. Rep.">
        <title>Antibiotic resistance plasmid composition and architecture in Escherichia coli isolates from meat.</title>
        <authorList>
            <person name="Darphorn T.S."/>
            <person name="Bel K."/>
            <person name="Koenders-van Sint Anneland B.B."/>
            <person name="Brul S."/>
            <person name="Ter Kuile B.H."/>
        </authorList>
    </citation>
    <scope>NUCLEOTIDE SEQUENCE</scope>
    <source>
        <strain evidence="2">ESBL3215</strain>
    </source>
</reference>
<dbReference type="AlphaFoldDB" id="A0A891ZWY2"/>
<proteinExistence type="predicted"/>
<keyword evidence="2" id="KW-0614">Plasmid</keyword>
<organism evidence="2">
    <name type="scientific">Escherichia coli</name>
    <dbReference type="NCBI Taxonomy" id="562"/>
    <lineage>
        <taxon>Bacteria</taxon>
        <taxon>Pseudomonadati</taxon>
        <taxon>Pseudomonadota</taxon>
        <taxon>Gammaproteobacteria</taxon>
        <taxon>Enterobacterales</taxon>
        <taxon>Enterobacteriaceae</taxon>
        <taxon>Escherichia</taxon>
    </lineage>
</organism>
<accession>A0A891ZWY2</accession>
<protein>
    <submittedName>
        <fullName evidence="2">Uncharacterized protein</fullName>
    </submittedName>
</protein>
<evidence type="ECO:0000256" key="1">
    <source>
        <dbReference type="SAM" id="MobiDB-lite"/>
    </source>
</evidence>
<dbReference type="EMBL" id="MW390530">
    <property type="protein sequence ID" value="QRN76180.1"/>
    <property type="molecule type" value="Genomic_DNA"/>
</dbReference>
<sequence length="44" mass="4610">MISPIKGTITTNDANQYGGETYRVGVTGTMTNPARISPPPHAPP</sequence>
<geneLocation type="plasmid" evidence="2">
    <name>pESBL3215</name>
</geneLocation>
<evidence type="ECO:0000313" key="2">
    <source>
        <dbReference type="EMBL" id="QRN76180.1"/>
    </source>
</evidence>
<name>A0A891ZWY2_ECOLX</name>
<feature type="region of interest" description="Disordered" evidence="1">
    <location>
        <begin position="25"/>
        <end position="44"/>
    </location>
</feature>